<dbReference type="GO" id="GO:0003676">
    <property type="term" value="F:nucleic acid binding"/>
    <property type="evidence" value="ECO:0007669"/>
    <property type="project" value="InterPro"/>
</dbReference>
<reference evidence="2" key="1">
    <citation type="submission" date="2020-12" db="EMBL/GenBank/DDBJ databases">
        <title>Metabolic potential, ecology and presence of endohyphal bacteria is reflected in genomic diversity of Mucoromycotina.</title>
        <authorList>
            <person name="Muszewska A."/>
            <person name="Okrasinska A."/>
            <person name="Steczkiewicz K."/>
            <person name="Drgas O."/>
            <person name="Orlowska M."/>
            <person name="Perlinska-Lenart U."/>
            <person name="Aleksandrzak-Piekarczyk T."/>
            <person name="Szatraj K."/>
            <person name="Zielenkiewicz U."/>
            <person name="Pilsyk S."/>
            <person name="Malc E."/>
            <person name="Mieczkowski P."/>
            <person name="Kruszewska J.S."/>
            <person name="Biernat P."/>
            <person name="Pawlowska J."/>
        </authorList>
    </citation>
    <scope>NUCLEOTIDE SEQUENCE</scope>
    <source>
        <strain evidence="2">WA0000017839</strain>
    </source>
</reference>
<sequence length="224" mass="26265">HWEAIQQQRAQLLGVPPAPEPVQPKRIKKPAPADEKIKRSHVGSASSRRRKRWTNNNFSEHPQAVLYAEDLRPPGYVYKHHDASILEGETIIEPIEPVILPTILSRHIRHDLKKAHISQGLVSNYETQLVQFIDVWLDNLEQLDKICLEITSNNQFERYVLHTISQYYGFSSFSKTNDQNIRTTFIFHPAYMDYLTKDDRDIDYLDAANWIMPEKSFFDYLFNK</sequence>
<dbReference type="InterPro" id="IPR036867">
    <property type="entry name" value="R3H_dom_sf"/>
</dbReference>
<feature type="region of interest" description="Disordered" evidence="1">
    <location>
        <begin position="13"/>
        <end position="55"/>
    </location>
</feature>
<comment type="caution">
    <text evidence="2">The sequence shown here is derived from an EMBL/GenBank/DDBJ whole genome shotgun (WGS) entry which is preliminary data.</text>
</comment>
<evidence type="ECO:0000313" key="3">
    <source>
        <dbReference type="Proteomes" id="UP000603453"/>
    </source>
</evidence>
<accession>A0A8H7UWI1</accession>
<keyword evidence="3" id="KW-1185">Reference proteome</keyword>
<dbReference type="AlphaFoldDB" id="A0A8H7UWI1"/>
<evidence type="ECO:0000313" key="2">
    <source>
        <dbReference type="EMBL" id="KAG2198305.1"/>
    </source>
</evidence>
<feature type="non-terminal residue" evidence="2">
    <location>
        <position position="1"/>
    </location>
</feature>
<evidence type="ECO:0008006" key="4">
    <source>
        <dbReference type="Google" id="ProtNLM"/>
    </source>
</evidence>
<dbReference type="OrthoDB" id="10256743at2759"/>
<dbReference type="SUPFAM" id="SSF82708">
    <property type="entry name" value="R3H domain"/>
    <property type="match status" value="1"/>
</dbReference>
<dbReference type="Proteomes" id="UP000603453">
    <property type="component" value="Unassembled WGS sequence"/>
</dbReference>
<dbReference type="EMBL" id="JAEPRD010000113">
    <property type="protein sequence ID" value="KAG2198305.1"/>
    <property type="molecule type" value="Genomic_DNA"/>
</dbReference>
<organism evidence="2 3">
    <name type="scientific">Mucor saturninus</name>
    <dbReference type="NCBI Taxonomy" id="64648"/>
    <lineage>
        <taxon>Eukaryota</taxon>
        <taxon>Fungi</taxon>
        <taxon>Fungi incertae sedis</taxon>
        <taxon>Mucoromycota</taxon>
        <taxon>Mucoromycotina</taxon>
        <taxon>Mucoromycetes</taxon>
        <taxon>Mucorales</taxon>
        <taxon>Mucorineae</taxon>
        <taxon>Mucoraceae</taxon>
        <taxon>Mucor</taxon>
    </lineage>
</organism>
<proteinExistence type="predicted"/>
<gene>
    <name evidence="2" type="ORF">INT47_003018</name>
</gene>
<evidence type="ECO:0000256" key="1">
    <source>
        <dbReference type="SAM" id="MobiDB-lite"/>
    </source>
</evidence>
<protein>
    <recommendedName>
        <fullName evidence="4">R3H domain-containing protein</fullName>
    </recommendedName>
</protein>
<name>A0A8H7UWI1_9FUNG</name>